<feature type="region of interest" description="Disordered" evidence="1">
    <location>
        <begin position="1"/>
        <end position="36"/>
    </location>
</feature>
<protein>
    <submittedName>
        <fullName evidence="2">Uncharacterized protein</fullName>
    </submittedName>
</protein>
<sequence length="36" mass="4069">MPRLHASDGRFRTKRRSPATLRETKKTADNESAVLA</sequence>
<dbReference type="AlphaFoldDB" id="J9GMA9"/>
<comment type="caution">
    <text evidence="2">The sequence shown here is derived from an EMBL/GenBank/DDBJ whole genome shotgun (WGS) entry which is preliminary data.</text>
</comment>
<accession>J9GMA9</accession>
<evidence type="ECO:0000313" key="2">
    <source>
        <dbReference type="EMBL" id="EJX08644.1"/>
    </source>
</evidence>
<proteinExistence type="predicted"/>
<reference evidence="2" key="1">
    <citation type="journal article" date="2012" name="PLoS ONE">
        <title>Gene sets for utilization of primary and secondary nutrition supplies in the distal gut of endangered iberian lynx.</title>
        <authorList>
            <person name="Alcaide M."/>
            <person name="Messina E."/>
            <person name="Richter M."/>
            <person name="Bargiela R."/>
            <person name="Peplies J."/>
            <person name="Huws S.A."/>
            <person name="Newbold C.J."/>
            <person name="Golyshin P.N."/>
            <person name="Simon M.A."/>
            <person name="Lopez G."/>
            <person name="Yakimov M.M."/>
            <person name="Ferrer M."/>
        </authorList>
    </citation>
    <scope>NUCLEOTIDE SEQUENCE</scope>
</reference>
<feature type="compositionally biased region" description="Basic and acidic residues" evidence="1">
    <location>
        <begin position="1"/>
        <end position="11"/>
    </location>
</feature>
<dbReference type="EMBL" id="AMCI01000572">
    <property type="protein sequence ID" value="EJX08644.1"/>
    <property type="molecule type" value="Genomic_DNA"/>
</dbReference>
<organism evidence="2">
    <name type="scientific">gut metagenome</name>
    <dbReference type="NCBI Taxonomy" id="749906"/>
    <lineage>
        <taxon>unclassified sequences</taxon>
        <taxon>metagenomes</taxon>
        <taxon>organismal metagenomes</taxon>
    </lineage>
</organism>
<gene>
    <name evidence="2" type="ORF">EVA_03244</name>
</gene>
<name>J9GMA9_9ZZZZ</name>
<evidence type="ECO:0000256" key="1">
    <source>
        <dbReference type="SAM" id="MobiDB-lite"/>
    </source>
</evidence>